<organism evidence="2 3">
    <name type="scientific">Vanessa tameamea</name>
    <name type="common">Kamehameha butterfly</name>
    <dbReference type="NCBI Taxonomy" id="334116"/>
    <lineage>
        <taxon>Eukaryota</taxon>
        <taxon>Metazoa</taxon>
        <taxon>Ecdysozoa</taxon>
        <taxon>Arthropoda</taxon>
        <taxon>Hexapoda</taxon>
        <taxon>Insecta</taxon>
        <taxon>Pterygota</taxon>
        <taxon>Neoptera</taxon>
        <taxon>Endopterygota</taxon>
        <taxon>Lepidoptera</taxon>
        <taxon>Glossata</taxon>
        <taxon>Ditrysia</taxon>
        <taxon>Papilionoidea</taxon>
        <taxon>Nymphalidae</taxon>
        <taxon>Nymphalinae</taxon>
        <taxon>Vanessa</taxon>
    </lineage>
</organism>
<feature type="region of interest" description="Disordered" evidence="1">
    <location>
        <begin position="203"/>
        <end position="284"/>
    </location>
</feature>
<evidence type="ECO:0000313" key="2">
    <source>
        <dbReference type="Proteomes" id="UP001652626"/>
    </source>
</evidence>
<evidence type="ECO:0000313" key="3">
    <source>
        <dbReference type="RefSeq" id="XP_026489646.2"/>
    </source>
</evidence>
<accession>A0A8B8I0Q1</accession>
<sequence length="870" mass="97415">MPPKTRTNKAGKALKENTCVFNTKRVRKSDKVIKPPRRPLADKTNSASDDNASILTAEKQPVSVKVTSIKRSQSKTELNSERPRRERRLPKRFKENNILSNVSTNAISQSNQGTLELSKTSPIRKAPNQVKKIPVVVLSPLKTPIRVLDTSLFKNRPKRICRLPSKFDDHSISPNKFIPVQPINASTPLANKTKQVTKVLAKNTTSVKNKSPLNQSNETQKPKTLKDFFNKKPTADSNNNAKNAKQKREKPQPSLKKSPLLSKTKQTSHNTGKNNSLRILGDNKKTLKRDSSKLDIYEFTYDPQEEPPPAKKKKKKTVAKKPTKPKITIKSNYDKNLAKALATLKNNVSSKPCTVTSVAQLNSTKPCVDHNNQIIINNIVPNTVTDTEESIVNEKNYISVRVEDIAMDMHPEDDFNLDYSPVNSPAQQIPAEPINKNESVNVPNVNDPLNLQDDISFFDEQPAASSSMNVTIRHPLASPWRVEFGNLPIKWQVNTYVKPNMTPAVESSFINFNDTKKKYVYTGMVAEANQSLPEIVPSTPNLRQTSIISFIKEVVEKSANKKKKSKSTSVKANSLFEDVTNTSIATPNQKKQPVVNAFELSKANSLTPNKENSLAKSNNSSSTSNETESSDVQDNDKNAETPKDKKKKTDKNLTYFGFNESEDQENISPKKKIKARSLRSRTRGILQELNTQKGPMRAIIPVAAKSKPIQSSDVVNKMFDTMKSATEPPVFPEVAVDCNIESTNVVEPVLPDNLENEDSESVHLFEDIEFIHHQKANRKSYGKSKKVAFNKSSTMDNNSDPLCDIDQASSDENLDDLSFRLPSMKPKKVIKKKKTNKQKLSKKEEKEVEAWAAGFNSMCEDIDEFDLVVE</sequence>
<dbReference type="AlphaFoldDB" id="A0A8B8I0Q1"/>
<dbReference type="OrthoDB" id="7482643at2759"/>
<dbReference type="OMA" id="ESVHLFE"/>
<feature type="compositionally biased region" description="Polar residues" evidence="1">
    <location>
        <begin position="203"/>
        <end position="219"/>
    </location>
</feature>
<reference evidence="3" key="1">
    <citation type="submission" date="2025-08" db="UniProtKB">
        <authorList>
            <consortium name="RefSeq"/>
        </authorList>
    </citation>
    <scope>IDENTIFICATION</scope>
    <source>
        <tissue evidence="3">Whole body</tissue>
    </source>
</reference>
<feature type="region of interest" description="Disordered" evidence="1">
    <location>
        <begin position="27"/>
        <end position="94"/>
    </location>
</feature>
<feature type="compositionally biased region" description="Basic residues" evidence="1">
    <location>
        <begin position="310"/>
        <end position="324"/>
    </location>
</feature>
<proteinExistence type="predicted"/>
<dbReference type="RefSeq" id="XP_026489646.2">
    <property type="nucleotide sequence ID" value="XM_026633861.2"/>
</dbReference>
<dbReference type="Proteomes" id="UP001652626">
    <property type="component" value="Chromosome 19"/>
</dbReference>
<feature type="compositionally biased region" description="Polar residues" evidence="1">
    <location>
        <begin position="65"/>
        <end position="77"/>
    </location>
</feature>
<feature type="compositionally biased region" description="Basic and acidic residues" evidence="1">
    <location>
        <begin position="220"/>
        <end position="234"/>
    </location>
</feature>
<evidence type="ECO:0000256" key="1">
    <source>
        <dbReference type="SAM" id="MobiDB-lite"/>
    </source>
</evidence>
<feature type="region of interest" description="Disordered" evidence="1">
    <location>
        <begin position="603"/>
        <end position="648"/>
    </location>
</feature>
<feature type="compositionally biased region" description="Basic and acidic residues" evidence="1">
    <location>
        <begin position="634"/>
        <end position="643"/>
    </location>
</feature>
<dbReference type="GeneID" id="113396078"/>
<feature type="region of interest" description="Disordered" evidence="1">
    <location>
        <begin position="660"/>
        <end position="679"/>
    </location>
</feature>
<name>A0A8B8I0Q1_VANTA</name>
<feature type="compositionally biased region" description="Low complexity" evidence="1">
    <location>
        <begin position="609"/>
        <end position="627"/>
    </location>
</feature>
<feature type="compositionally biased region" description="Polar residues" evidence="1">
    <location>
        <begin position="43"/>
        <end position="54"/>
    </location>
</feature>
<gene>
    <name evidence="3" type="primary">LOC113396078</name>
</gene>
<keyword evidence="2" id="KW-1185">Reference proteome</keyword>
<feature type="compositionally biased region" description="Low complexity" evidence="1">
    <location>
        <begin position="252"/>
        <end position="268"/>
    </location>
</feature>
<feature type="compositionally biased region" description="Basic residues" evidence="1">
    <location>
        <begin position="669"/>
        <end position="679"/>
    </location>
</feature>
<feature type="region of interest" description="Disordered" evidence="1">
    <location>
        <begin position="299"/>
        <end position="326"/>
    </location>
</feature>
<protein>
    <submittedName>
        <fullName evidence="3">Uncharacterized protein LOC113396078</fullName>
    </submittedName>
</protein>